<keyword evidence="1" id="KW-0732">Signal</keyword>
<protein>
    <recommendedName>
        <fullName evidence="4">NVEALA protein</fullName>
    </recommendedName>
</protein>
<accession>A0AAW6FP83</accession>
<dbReference type="EMBL" id="JAQMRD010000032">
    <property type="protein sequence ID" value="MDB9224813.1"/>
    <property type="molecule type" value="Genomic_DNA"/>
</dbReference>
<feature type="chain" id="PRO_5043969618" description="NVEALA protein" evidence="1">
    <location>
        <begin position="24"/>
        <end position="76"/>
    </location>
</feature>
<dbReference type="RefSeq" id="WP_113028155.1">
    <property type="nucleotide sequence ID" value="NZ_JADMZE010000003.1"/>
</dbReference>
<evidence type="ECO:0000313" key="2">
    <source>
        <dbReference type="EMBL" id="MDB9224813.1"/>
    </source>
</evidence>
<dbReference type="Proteomes" id="UP001212263">
    <property type="component" value="Unassembled WGS sequence"/>
</dbReference>
<reference evidence="2" key="1">
    <citation type="submission" date="2023-01" db="EMBL/GenBank/DDBJ databases">
        <title>Human gut microbiome strain richness.</title>
        <authorList>
            <person name="Chen-Liaw A."/>
        </authorList>
    </citation>
    <scope>NUCLEOTIDE SEQUENCE</scope>
    <source>
        <strain evidence="2">RTP21484st1_B7_RTP21484_190118</strain>
    </source>
</reference>
<dbReference type="AlphaFoldDB" id="A0AAW6FP83"/>
<evidence type="ECO:0008006" key="4">
    <source>
        <dbReference type="Google" id="ProtNLM"/>
    </source>
</evidence>
<evidence type="ECO:0000256" key="1">
    <source>
        <dbReference type="SAM" id="SignalP"/>
    </source>
</evidence>
<name>A0AAW6FP83_9BACT</name>
<evidence type="ECO:0000313" key="3">
    <source>
        <dbReference type="Proteomes" id="UP001212263"/>
    </source>
</evidence>
<feature type="signal peptide" evidence="1">
    <location>
        <begin position="1"/>
        <end position="23"/>
    </location>
</feature>
<comment type="caution">
    <text evidence="2">The sequence shown here is derived from an EMBL/GenBank/DDBJ whole genome shotgun (WGS) entry which is preliminary data.</text>
</comment>
<proteinExistence type="predicted"/>
<organism evidence="2 3">
    <name type="scientific">Odoribacter splanchnicus</name>
    <dbReference type="NCBI Taxonomy" id="28118"/>
    <lineage>
        <taxon>Bacteria</taxon>
        <taxon>Pseudomonadati</taxon>
        <taxon>Bacteroidota</taxon>
        <taxon>Bacteroidia</taxon>
        <taxon>Bacteroidales</taxon>
        <taxon>Odoribacteraceae</taxon>
        <taxon>Odoribacter</taxon>
    </lineage>
</organism>
<gene>
    <name evidence="2" type="ORF">PN645_17690</name>
</gene>
<sequence length="76" mass="8504">MKKKLFWGISLLAICLTFFTAKLDLNTNNDSGLLISNIEAYASDSEGGKWKCYGPKPKDHCLCENDVECKDLKGCR</sequence>